<evidence type="ECO:0000313" key="2">
    <source>
        <dbReference type="Proteomes" id="UP001430172"/>
    </source>
</evidence>
<dbReference type="RefSeq" id="WP_204132266.1">
    <property type="nucleotide sequence ID" value="NZ_JAFDVD010000017.1"/>
</dbReference>
<dbReference type="EMBL" id="JAFDVD010000017">
    <property type="protein sequence ID" value="MBM6401795.1"/>
    <property type="molecule type" value="Genomic_DNA"/>
</dbReference>
<dbReference type="SUPFAM" id="SSF63829">
    <property type="entry name" value="Calcium-dependent phosphotriesterase"/>
    <property type="match status" value="1"/>
</dbReference>
<dbReference type="InterPro" id="IPR015943">
    <property type="entry name" value="WD40/YVTN_repeat-like_dom_sf"/>
</dbReference>
<dbReference type="Proteomes" id="UP001430172">
    <property type="component" value="Unassembled WGS sequence"/>
</dbReference>
<keyword evidence="2" id="KW-1185">Reference proteome</keyword>
<accession>A0ABS2CPH5</accession>
<gene>
    <name evidence="1" type="ORF">JQN70_15470</name>
</gene>
<dbReference type="PROSITE" id="PS51318">
    <property type="entry name" value="TAT"/>
    <property type="match status" value="1"/>
</dbReference>
<organism evidence="1 2">
    <name type="scientific">Phycicoccus sonneratiae</name>
    <dbReference type="NCBI Taxonomy" id="2807628"/>
    <lineage>
        <taxon>Bacteria</taxon>
        <taxon>Bacillati</taxon>
        <taxon>Actinomycetota</taxon>
        <taxon>Actinomycetes</taxon>
        <taxon>Micrococcales</taxon>
        <taxon>Intrasporangiaceae</taxon>
        <taxon>Phycicoccus</taxon>
    </lineage>
</organism>
<evidence type="ECO:0000313" key="1">
    <source>
        <dbReference type="EMBL" id="MBM6401795.1"/>
    </source>
</evidence>
<dbReference type="InterPro" id="IPR006311">
    <property type="entry name" value="TAT_signal"/>
</dbReference>
<reference evidence="1" key="1">
    <citation type="submission" date="2021-02" db="EMBL/GenBank/DDBJ databases">
        <title>Phycicoccus sp. MQZ13P-5T, whole genome shotgun sequence.</title>
        <authorList>
            <person name="Tuo L."/>
        </authorList>
    </citation>
    <scope>NUCLEOTIDE SEQUENCE</scope>
    <source>
        <strain evidence="1">MQZ13P-5</strain>
    </source>
</reference>
<protein>
    <recommendedName>
        <fullName evidence="3">Superoxide dismutase</fullName>
    </recommendedName>
</protein>
<proteinExistence type="predicted"/>
<evidence type="ECO:0008006" key="3">
    <source>
        <dbReference type="Google" id="ProtNLM"/>
    </source>
</evidence>
<comment type="caution">
    <text evidence="1">The sequence shown here is derived from an EMBL/GenBank/DDBJ whole genome shotgun (WGS) entry which is preliminary data.</text>
</comment>
<dbReference type="Gene3D" id="2.130.10.10">
    <property type="entry name" value="YVTN repeat-like/Quinoprotein amine dehydrogenase"/>
    <property type="match status" value="1"/>
</dbReference>
<sequence length="336" mass="35196">MDTTRTAPAVALPGPSRRTAVTAAAVGAGAFLLAPDRAAAHGRDHGHHAPRLPDTVRLPDGIQPEGITSGPGTTYYVGSLNDGRIVTGDLARGRQRVLLPGATGRQLRGLRWDGRSGLVWAVGNVGIVAHVWAVDARRGTVVADIVVPGGGFLNDLDIAGRTVWVTDSRVDRLTAIELDKRGRPTSGTPRFVPLGGDWPGYDGTNLAANGIRVTRGTALLDHSTEGGLWAADPRTGRVREVPVSGGPGITGGDGLELRGSTLWVVRGSGQNEVSVLSLGCGHREWTARWRGALTDKTLDVPSTATYAAGSLWAVNARFGTPSPATASYWVTRLPAR</sequence>
<name>A0ABS2CPH5_9MICO</name>